<reference evidence="1" key="1">
    <citation type="journal article" date="2020" name="Fungal Divers.">
        <title>Resolving the Mortierellaceae phylogeny through synthesis of multi-gene phylogenetics and phylogenomics.</title>
        <authorList>
            <person name="Vandepol N."/>
            <person name="Liber J."/>
            <person name="Desiro A."/>
            <person name="Na H."/>
            <person name="Kennedy M."/>
            <person name="Barry K."/>
            <person name="Grigoriev I.V."/>
            <person name="Miller A.N."/>
            <person name="O'Donnell K."/>
            <person name="Stajich J.E."/>
            <person name="Bonito G."/>
        </authorList>
    </citation>
    <scope>NUCLEOTIDE SEQUENCE</scope>
    <source>
        <strain evidence="1">CK1249</strain>
    </source>
</reference>
<dbReference type="Gene3D" id="2.80.10.50">
    <property type="match status" value="1"/>
</dbReference>
<evidence type="ECO:0000313" key="1">
    <source>
        <dbReference type="EMBL" id="KAF9967425.1"/>
    </source>
</evidence>
<proteinExistence type="predicted"/>
<dbReference type="AlphaFoldDB" id="A0A9P6JCR9"/>
<dbReference type="SUPFAM" id="SSF50370">
    <property type="entry name" value="Ricin B-like lectins"/>
    <property type="match status" value="1"/>
</dbReference>
<organism evidence="1 2">
    <name type="scientific">Mortierella alpina</name>
    <name type="common">Oleaginous fungus</name>
    <name type="synonym">Mortierella renispora</name>
    <dbReference type="NCBI Taxonomy" id="64518"/>
    <lineage>
        <taxon>Eukaryota</taxon>
        <taxon>Fungi</taxon>
        <taxon>Fungi incertae sedis</taxon>
        <taxon>Mucoromycota</taxon>
        <taxon>Mortierellomycotina</taxon>
        <taxon>Mortierellomycetes</taxon>
        <taxon>Mortierellales</taxon>
        <taxon>Mortierellaceae</taxon>
        <taxon>Mortierella</taxon>
    </lineage>
</organism>
<protein>
    <submittedName>
        <fullName evidence="1">Uncharacterized protein</fullName>
    </submittedName>
</protein>
<dbReference type="OrthoDB" id="2434719at2759"/>
<dbReference type="InterPro" id="IPR035992">
    <property type="entry name" value="Ricin_B-like_lectins"/>
</dbReference>
<dbReference type="EMBL" id="JAAAHY010000079">
    <property type="protein sequence ID" value="KAF9967425.1"/>
    <property type="molecule type" value="Genomic_DNA"/>
</dbReference>
<sequence length="124" mass="14422">MIINEAAHGALKGEAFQVLTVEYNDLKAEPWILERRDEGVVISTPDKDFVSAIKGEAMLTPFEHKWSFEDAGDDVFKIKVPYEDQVLSWDEDSEKVYVLPAKGGNEQLWRVVRVIHYDRMYRQY</sequence>
<evidence type="ECO:0000313" key="2">
    <source>
        <dbReference type="Proteomes" id="UP000738359"/>
    </source>
</evidence>
<keyword evidence="2" id="KW-1185">Reference proteome</keyword>
<accession>A0A9P6JCR9</accession>
<gene>
    <name evidence="1" type="ORF">BGZ70_009570</name>
</gene>
<comment type="caution">
    <text evidence="1">The sequence shown here is derived from an EMBL/GenBank/DDBJ whole genome shotgun (WGS) entry which is preliminary data.</text>
</comment>
<dbReference type="Proteomes" id="UP000738359">
    <property type="component" value="Unassembled WGS sequence"/>
</dbReference>
<name>A0A9P6JCR9_MORAP</name>